<evidence type="ECO:0000313" key="3">
    <source>
        <dbReference type="Proteomes" id="UP000215224"/>
    </source>
</evidence>
<reference evidence="2 3" key="1">
    <citation type="submission" date="2016-12" db="EMBL/GenBank/DDBJ databases">
        <title>The whole genome sequencing and assembly of Bacillus cohnii DSM 6307T strain.</title>
        <authorList>
            <person name="Lee Y.-J."/>
            <person name="Yi H."/>
            <person name="Bahn Y.-S."/>
            <person name="Kim J.F."/>
            <person name="Lee D.-W."/>
        </authorList>
    </citation>
    <scope>NUCLEOTIDE SEQUENCE [LARGE SCALE GENOMIC DNA]</scope>
    <source>
        <strain evidence="2 3">DSM 6307</strain>
    </source>
</reference>
<dbReference type="AlphaFoldDB" id="A0A223KPH3"/>
<dbReference type="EMBL" id="CP018866">
    <property type="protein sequence ID" value="AST91392.1"/>
    <property type="molecule type" value="Genomic_DNA"/>
</dbReference>
<dbReference type="Gene3D" id="3.30.9.10">
    <property type="entry name" value="D-Amino Acid Oxidase, subunit A, domain 2"/>
    <property type="match status" value="1"/>
</dbReference>
<dbReference type="STRING" id="1314751.GCA_001591425_04089"/>
<gene>
    <name evidence="2" type="ORF">BC6307_08915</name>
</gene>
<evidence type="ECO:0000313" key="2">
    <source>
        <dbReference type="EMBL" id="AST91392.1"/>
    </source>
</evidence>
<evidence type="ECO:0000259" key="1">
    <source>
        <dbReference type="Pfam" id="PF01266"/>
    </source>
</evidence>
<protein>
    <submittedName>
        <fullName evidence="2">FAD-dependent oxidoreductase</fullName>
    </submittedName>
</protein>
<dbReference type="Pfam" id="PF01266">
    <property type="entry name" value="DAO"/>
    <property type="match status" value="1"/>
</dbReference>
<keyword evidence="3" id="KW-1185">Reference proteome</keyword>
<name>A0A223KPH3_9BACI</name>
<dbReference type="RefSeq" id="WP_066420163.1">
    <property type="nucleotide sequence ID" value="NZ_CP018866.1"/>
</dbReference>
<organism evidence="2 3">
    <name type="scientific">Sutcliffiella cohnii</name>
    <dbReference type="NCBI Taxonomy" id="33932"/>
    <lineage>
        <taxon>Bacteria</taxon>
        <taxon>Bacillati</taxon>
        <taxon>Bacillota</taxon>
        <taxon>Bacilli</taxon>
        <taxon>Bacillales</taxon>
        <taxon>Bacillaceae</taxon>
        <taxon>Sutcliffiella</taxon>
    </lineage>
</organism>
<dbReference type="Gene3D" id="3.50.50.60">
    <property type="entry name" value="FAD/NAD(P)-binding domain"/>
    <property type="match status" value="1"/>
</dbReference>
<sequence>MNLQTGKLYWPTTMENEPIYKSLSEDIECDNCIIGAGSSGAQLAYMLKDSGAKVVVVDKRTVGAGSTSTNTALIQILGDKTTTALVNSFGEKNTILHYQLCQKAISEIENTCRLLPIDPEYKVRDSLYFASTKEDLHELETDYNMLKKHGFQVDWLTKSQIRERYPFEKEAAIYSYNDGEMNPLKYVYGLLEACKESGIEIYEHTEIVGKRLEKEMAFLYTKEKYCIKANYVVFAGGYENLDMKKDKNAVLESSYSIVTTPITDLSSWYKQTLIWETARPYIYLRTTADNRVIIGGLDETTSNPEKRDQKIIHKRDLLLAEFQKLFPNIDVQAEFYLGAFYGGTHNGLPMIKMYEQYPRCFFIFGYGDNGTVYNQVLGRIVKNLIETGKDENLSLYN</sequence>
<dbReference type="Proteomes" id="UP000215224">
    <property type="component" value="Chromosome"/>
</dbReference>
<dbReference type="InterPro" id="IPR006076">
    <property type="entry name" value="FAD-dep_OxRdtase"/>
</dbReference>
<dbReference type="PANTHER" id="PTHR13847">
    <property type="entry name" value="SARCOSINE DEHYDROGENASE-RELATED"/>
    <property type="match status" value="1"/>
</dbReference>
<accession>A0A223KPH3</accession>
<dbReference type="PANTHER" id="PTHR13847:SF201">
    <property type="entry name" value="PUTATIBE OXIDOREDUCTASE"/>
    <property type="match status" value="1"/>
</dbReference>
<proteinExistence type="predicted"/>
<dbReference type="GO" id="GO:0005737">
    <property type="term" value="C:cytoplasm"/>
    <property type="evidence" value="ECO:0007669"/>
    <property type="project" value="TreeGrafter"/>
</dbReference>
<dbReference type="InterPro" id="IPR036188">
    <property type="entry name" value="FAD/NAD-bd_sf"/>
</dbReference>
<dbReference type="SUPFAM" id="SSF51905">
    <property type="entry name" value="FAD/NAD(P)-binding domain"/>
    <property type="match status" value="1"/>
</dbReference>
<dbReference type="KEGG" id="bcoh:BC6307_08915"/>
<feature type="domain" description="FAD dependent oxidoreductase" evidence="1">
    <location>
        <begin position="32"/>
        <end position="381"/>
    </location>
</feature>